<accession>A0A1I5PQV2</accession>
<keyword evidence="1" id="KW-0472">Membrane</keyword>
<dbReference type="Proteomes" id="UP000182624">
    <property type="component" value="Unassembled WGS sequence"/>
</dbReference>
<keyword evidence="1" id="KW-1133">Transmembrane helix</keyword>
<gene>
    <name evidence="2" type="ORF">SAMN04487928_10191</name>
</gene>
<feature type="transmembrane region" description="Helical" evidence="1">
    <location>
        <begin position="53"/>
        <end position="74"/>
    </location>
</feature>
<keyword evidence="3" id="KW-1185">Reference proteome</keyword>
<organism evidence="2 3">
    <name type="scientific">Butyrivibrio proteoclasticus</name>
    <dbReference type="NCBI Taxonomy" id="43305"/>
    <lineage>
        <taxon>Bacteria</taxon>
        <taxon>Bacillati</taxon>
        <taxon>Bacillota</taxon>
        <taxon>Clostridia</taxon>
        <taxon>Lachnospirales</taxon>
        <taxon>Lachnospiraceae</taxon>
        <taxon>Butyrivibrio</taxon>
    </lineage>
</organism>
<dbReference type="Pfam" id="PF19484">
    <property type="entry name" value="DUF6020"/>
    <property type="match status" value="1"/>
</dbReference>
<feature type="transmembrane region" description="Helical" evidence="1">
    <location>
        <begin position="163"/>
        <end position="193"/>
    </location>
</feature>
<feature type="transmembrane region" description="Helical" evidence="1">
    <location>
        <begin position="408"/>
        <end position="429"/>
    </location>
</feature>
<protein>
    <recommendedName>
        <fullName evidence="4">Dolichyl-phosphate-mannose-protein mannosyltransferase</fullName>
    </recommendedName>
</protein>
<dbReference type="EMBL" id="FOXO01000001">
    <property type="protein sequence ID" value="SFP35966.1"/>
    <property type="molecule type" value="Genomic_DNA"/>
</dbReference>
<feature type="transmembrane region" description="Helical" evidence="1">
    <location>
        <begin position="108"/>
        <end position="126"/>
    </location>
</feature>
<dbReference type="AlphaFoldDB" id="A0A1I5PQV2"/>
<feature type="transmembrane region" description="Helical" evidence="1">
    <location>
        <begin position="81"/>
        <end position="102"/>
    </location>
</feature>
<feature type="transmembrane region" description="Helical" evidence="1">
    <location>
        <begin position="435"/>
        <end position="452"/>
    </location>
</feature>
<evidence type="ECO:0000313" key="2">
    <source>
        <dbReference type="EMBL" id="SFP35966.1"/>
    </source>
</evidence>
<feature type="transmembrane region" description="Helical" evidence="1">
    <location>
        <begin position="205"/>
        <end position="229"/>
    </location>
</feature>
<sequence>MGGYICSEKKQFYLVAVILAICWMPYVILRYPAGFECDAYHQIADFLEGTMTNHWPVASSVSMGIFVLAGQNLLGSANIGIFVYCIVQTIIGAFIFSYAALVMRRLKMPVLFVYMSVIVFALVPNYPGYITSVVKDAPFSCAVLLFVLLVVQQVLEECFDKGFFIAITGFIVCILRNNGIFIVGGLLIVLVIASLFKKSFLEKKLFFSLFACALIYMFYSSALLPALGIKGTSEAEALSVPFQQTARLATWRRSEISDKDAEIINDVLSLDIISTEYDPELSDVVKGTYHSDDIGKLLKYFGVWLKEGFRNPDIYLDAFLHNSIGFMYPDIRMGNSPVVSGMYGQVWNDRMVQFIVPDSLYKVREDIKDNVSAYENFPIIFPFVNVAIQLWIPIGILFWAIQRKNYKLIFLLIPSVIGIMVCLASPTYMNNGARYALPVIYTNMLMVGIAIAM</sequence>
<keyword evidence="1" id="KW-0812">Transmembrane</keyword>
<feature type="transmembrane region" description="Helical" evidence="1">
    <location>
        <begin position="133"/>
        <end position="151"/>
    </location>
</feature>
<reference evidence="3" key="1">
    <citation type="submission" date="2016-10" db="EMBL/GenBank/DDBJ databases">
        <authorList>
            <person name="Varghese N."/>
            <person name="Submissions S."/>
        </authorList>
    </citation>
    <scope>NUCLEOTIDE SEQUENCE [LARGE SCALE GENOMIC DNA]</scope>
    <source>
        <strain evidence="3">P18</strain>
    </source>
</reference>
<name>A0A1I5PQV2_9FIRM</name>
<evidence type="ECO:0008006" key="4">
    <source>
        <dbReference type="Google" id="ProtNLM"/>
    </source>
</evidence>
<proteinExistence type="predicted"/>
<dbReference type="InterPro" id="IPR046062">
    <property type="entry name" value="DUF6020"/>
</dbReference>
<feature type="transmembrane region" description="Helical" evidence="1">
    <location>
        <begin position="379"/>
        <end position="401"/>
    </location>
</feature>
<evidence type="ECO:0000256" key="1">
    <source>
        <dbReference type="SAM" id="Phobius"/>
    </source>
</evidence>
<feature type="transmembrane region" description="Helical" evidence="1">
    <location>
        <begin position="12"/>
        <end position="33"/>
    </location>
</feature>
<evidence type="ECO:0000313" key="3">
    <source>
        <dbReference type="Proteomes" id="UP000182624"/>
    </source>
</evidence>